<dbReference type="PANTHER" id="PTHR30528:SF0">
    <property type="entry name" value="CYTOPLASMIC PROTEIN"/>
    <property type="match status" value="1"/>
</dbReference>
<organism evidence="1">
    <name type="scientific">freshwater metagenome</name>
    <dbReference type="NCBI Taxonomy" id="449393"/>
    <lineage>
        <taxon>unclassified sequences</taxon>
        <taxon>metagenomes</taxon>
        <taxon>ecological metagenomes</taxon>
    </lineage>
</organism>
<dbReference type="InterPro" id="IPR009351">
    <property type="entry name" value="AlkZ-like"/>
</dbReference>
<protein>
    <submittedName>
        <fullName evidence="1">Unannotated protein</fullName>
    </submittedName>
</protein>
<evidence type="ECO:0000313" key="1">
    <source>
        <dbReference type="EMBL" id="CAB4689175.1"/>
    </source>
</evidence>
<dbReference type="PANTHER" id="PTHR30528">
    <property type="entry name" value="CYTOPLASMIC PROTEIN"/>
    <property type="match status" value="1"/>
</dbReference>
<reference evidence="1" key="1">
    <citation type="submission" date="2020-05" db="EMBL/GenBank/DDBJ databases">
        <authorList>
            <person name="Chiriac C."/>
            <person name="Salcher M."/>
            <person name="Ghai R."/>
            <person name="Kavagutti S V."/>
        </authorList>
    </citation>
    <scope>NUCLEOTIDE SEQUENCE</scope>
</reference>
<dbReference type="Pfam" id="PF06224">
    <property type="entry name" value="AlkZ-like"/>
    <property type="match status" value="1"/>
</dbReference>
<dbReference type="EMBL" id="CAEZXL010000107">
    <property type="protein sequence ID" value="CAB4689175.1"/>
    <property type="molecule type" value="Genomic_DNA"/>
</dbReference>
<name>A0A6J6NWP5_9ZZZZ</name>
<accession>A0A6J6NWP5</accession>
<proteinExistence type="predicted"/>
<gene>
    <name evidence="1" type="ORF">UFOPK2373_00685</name>
</gene>
<dbReference type="AlphaFoldDB" id="A0A6J6NWP5"/>
<sequence length="391" mass="45426">MTDSLSAKEARLLALYACGLDSRQDKSVLDVITRFGMLQIDSVNVFERAHYMPLFSRLGAFDKNELDSLTGGKNPTLIEYWAHQASFIKTEDFPLFDWRMQWYRDRAAKPDSFEKENKKLIDWIKAELRANGPMTSSQFEHEENTRKGSWWGWSNVKRSLERMIFQGELIAAGRTNFSRIYALPEQVLPKKILNKSVDHIKAQELLISNASRLMGVGTIKDIANVYCQNTSEVKPILSLLLEQGVIQEVIVENWKDKAFIHKDFIDYNFKEIKPTLTTVLSPFDPLTWQRERALRIFNFDYKIEIYTPEPKRIYGYYSLPTLHKDKLIARIDLKSDRQNKTLLVQSAWHEKDLSEKEVQVSSKAVTKHLIEIRNWQGLEGIQVKSKGNFSI</sequence>